<evidence type="ECO:0000256" key="7">
    <source>
        <dbReference type="SAM" id="SignalP"/>
    </source>
</evidence>
<keyword evidence="2" id="KW-0964">Secreted</keyword>
<dbReference type="PANTHER" id="PTHR47221">
    <property type="entry name" value="FIBRINOGEN ALPHA CHAIN"/>
    <property type="match status" value="1"/>
</dbReference>
<dbReference type="InterPro" id="IPR014716">
    <property type="entry name" value="Fibrinogen_a/b/g_C_1"/>
</dbReference>
<keyword evidence="4" id="KW-0175">Coiled coil</keyword>
<dbReference type="InterPro" id="IPR037579">
    <property type="entry name" value="FIB_ANG-like"/>
</dbReference>
<keyword evidence="3 7" id="KW-0732">Signal</keyword>
<name>A0A7M5UZE5_9CNID</name>
<dbReference type="Gene3D" id="3.90.215.10">
    <property type="entry name" value="Gamma Fibrinogen, chain A, domain 1"/>
    <property type="match status" value="1"/>
</dbReference>
<dbReference type="AlphaFoldDB" id="A0A7M5UZE5"/>
<evidence type="ECO:0000256" key="3">
    <source>
        <dbReference type="ARBA" id="ARBA00022729"/>
    </source>
</evidence>
<evidence type="ECO:0000256" key="6">
    <source>
        <dbReference type="ARBA" id="ARBA00023180"/>
    </source>
</evidence>
<keyword evidence="5" id="KW-1015">Disulfide bond</keyword>
<feature type="chain" id="PRO_5029723947" description="Fibrinogen C-terminal domain-containing protein" evidence="7">
    <location>
        <begin position="30"/>
        <end position="338"/>
    </location>
</feature>
<dbReference type="InterPro" id="IPR036056">
    <property type="entry name" value="Fibrinogen-like_C"/>
</dbReference>
<proteinExistence type="predicted"/>
<dbReference type="PANTHER" id="PTHR47221:SF6">
    <property type="entry name" value="FIBRINOGEN ALPHA CHAIN"/>
    <property type="match status" value="1"/>
</dbReference>
<protein>
    <recommendedName>
        <fullName evidence="8">Fibrinogen C-terminal domain-containing protein</fullName>
    </recommendedName>
</protein>
<evidence type="ECO:0000313" key="9">
    <source>
        <dbReference type="EnsemblMetazoa" id="CLYHEMP003768.1"/>
    </source>
</evidence>
<dbReference type="CDD" id="cd00087">
    <property type="entry name" value="FReD"/>
    <property type="match status" value="1"/>
</dbReference>
<keyword evidence="10" id="KW-1185">Reference proteome</keyword>
<keyword evidence="6" id="KW-0325">Glycoprotein</keyword>
<dbReference type="EnsemblMetazoa" id="CLYHEMT003768.1">
    <property type="protein sequence ID" value="CLYHEMP003768.1"/>
    <property type="gene ID" value="CLYHEMG003768"/>
</dbReference>
<dbReference type="OrthoDB" id="7735550at2759"/>
<reference evidence="9" key="1">
    <citation type="submission" date="2021-01" db="UniProtKB">
        <authorList>
            <consortium name="EnsemblMetazoa"/>
        </authorList>
    </citation>
    <scope>IDENTIFICATION</scope>
</reference>
<dbReference type="GO" id="GO:0005576">
    <property type="term" value="C:extracellular region"/>
    <property type="evidence" value="ECO:0007669"/>
    <property type="project" value="UniProtKB-SubCell"/>
</dbReference>
<feature type="domain" description="Fibrinogen C-terminal" evidence="8">
    <location>
        <begin position="113"/>
        <end position="336"/>
    </location>
</feature>
<evidence type="ECO:0000313" key="10">
    <source>
        <dbReference type="Proteomes" id="UP000594262"/>
    </source>
</evidence>
<dbReference type="Pfam" id="PF00147">
    <property type="entry name" value="Fibrinogen_C"/>
    <property type="match status" value="1"/>
</dbReference>
<comment type="subcellular location">
    <subcellularLocation>
        <location evidence="1">Secreted</location>
    </subcellularLocation>
</comment>
<evidence type="ECO:0000256" key="5">
    <source>
        <dbReference type="ARBA" id="ARBA00023157"/>
    </source>
</evidence>
<evidence type="ECO:0000256" key="1">
    <source>
        <dbReference type="ARBA" id="ARBA00004613"/>
    </source>
</evidence>
<feature type="signal peptide" evidence="7">
    <location>
        <begin position="1"/>
        <end position="29"/>
    </location>
</feature>
<organism evidence="9 10">
    <name type="scientific">Clytia hemisphaerica</name>
    <dbReference type="NCBI Taxonomy" id="252671"/>
    <lineage>
        <taxon>Eukaryota</taxon>
        <taxon>Metazoa</taxon>
        <taxon>Cnidaria</taxon>
        <taxon>Hydrozoa</taxon>
        <taxon>Hydroidolina</taxon>
        <taxon>Leptothecata</taxon>
        <taxon>Obeliida</taxon>
        <taxon>Clytiidae</taxon>
        <taxon>Clytia</taxon>
    </lineage>
</organism>
<dbReference type="SUPFAM" id="SSF56496">
    <property type="entry name" value="Fibrinogen C-terminal domain-like"/>
    <property type="match status" value="1"/>
</dbReference>
<dbReference type="InterPro" id="IPR002181">
    <property type="entry name" value="Fibrinogen_a/b/g_C_dom"/>
</dbReference>
<evidence type="ECO:0000256" key="2">
    <source>
        <dbReference type="ARBA" id="ARBA00022525"/>
    </source>
</evidence>
<dbReference type="SMART" id="SM00186">
    <property type="entry name" value="FBG"/>
    <property type="match status" value="1"/>
</dbReference>
<sequence length="338" mass="39564">FAEINFKGKQSFFTMLITLLYLLTFNSQGIECGLVPFRFVGRNVEISGQPIPMHEMESTHFDFCFRKCIVIKCHYIEYEKLMTTSTDVWSCKLYGLIRSISDHLVSKLGSILYNAEQPYIDCDDWFKSDYKNSGVYEITFNGKQRDVYCTMDDVNSEGWTVIQKRIDGSVDFNQYWSGYKTGFGEPESEYWLGNDDIHFLTSMQNRTVYLKISATSFEGESTHVVYKGFTVENEENKYKLHTGNFFSGNSQHKDNFLRHNNMYFSTQEFDNDMGTDNCAADRLAGFWYFYCAVITPNGKYYSNQSDCVYKRSLHWYDFKGRDYCLKTFEMAIRIANNE</sequence>
<dbReference type="PROSITE" id="PS51406">
    <property type="entry name" value="FIBRINOGEN_C_2"/>
    <property type="match status" value="1"/>
</dbReference>
<dbReference type="Proteomes" id="UP000594262">
    <property type="component" value="Unplaced"/>
</dbReference>
<accession>A0A7M5UZE5</accession>
<evidence type="ECO:0000259" key="8">
    <source>
        <dbReference type="PROSITE" id="PS51406"/>
    </source>
</evidence>
<evidence type="ECO:0000256" key="4">
    <source>
        <dbReference type="ARBA" id="ARBA00023054"/>
    </source>
</evidence>